<comment type="caution">
    <text evidence="3">The sequence shown here is derived from an EMBL/GenBank/DDBJ whole genome shotgun (WGS) entry which is preliminary data.</text>
</comment>
<protein>
    <submittedName>
        <fullName evidence="3">Class II glutamine amidotransferase</fullName>
    </submittedName>
</protein>
<evidence type="ECO:0000256" key="1">
    <source>
        <dbReference type="ARBA" id="ARBA00022962"/>
    </source>
</evidence>
<keyword evidence="4" id="KW-1185">Reference proteome</keyword>
<dbReference type="InterPro" id="IPR026869">
    <property type="entry name" value="EgtC-like"/>
</dbReference>
<reference evidence="4" key="1">
    <citation type="submission" date="2023-07" db="EMBL/GenBank/DDBJ databases">
        <title>30 novel species of actinomycetes from the DSMZ collection.</title>
        <authorList>
            <person name="Nouioui I."/>
        </authorList>
    </citation>
    <scope>NUCLEOTIDE SEQUENCE [LARGE SCALE GENOMIC DNA]</scope>
    <source>
        <strain evidence="4">DSM 45834</strain>
    </source>
</reference>
<gene>
    <name evidence="3" type="ORF">RM445_06345</name>
</gene>
<dbReference type="InterPro" id="IPR017932">
    <property type="entry name" value="GATase_2_dom"/>
</dbReference>
<dbReference type="CDD" id="cd01908">
    <property type="entry name" value="YafJ"/>
    <property type="match status" value="1"/>
</dbReference>
<dbReference type="PANTHER" id="PTHR42824">
    <property type="entry name" value="GLUTAMINE AMIDOTRANSFERASE"/>
    <property type="match status" value="1"/>
</dbReference>
<dbReference type="RefSeq" id="WP_311555121.1">
    <property type="nucleotide sequence ID" value="NZ_JAVREJ010000003.1"/>
</dbReference>
<feature type="domain" description="Glutamine amidotransferase type-2" evidence="2">
    <location>
        <begin position="2"/>
        <end position="279"/>
    </location>
</feature>
<dbReference type="Pfam" id="PF13230">
    <property type="entry name" value="GATase_4"/>
    <property type="match status" value="1"/>
</dbReference>
<dbReference type="Proteomes" id="UP001183202">
    <property type="component" value="Unassembled WGS sequence"/>
</dbReference>
<name>A0ABU2N5D9_9PSEU</name>
<dbReference type="SUPFAM" id="SSF56235">
    <property type="entry name" value="N-terminal nucleophile aminohydrolases (Ntn hydrolases)"/>
    <property type="match status" value="1"/>
</dbReference>
<accession>A0ABU2N5D9</accession>
<keyword evidence="1 3" id="KW-0315">Glutamine amidotransferase</keyword>
<evidence type="ECO:0000259" key="2">
    <source>
        <dbReference type="PROSITE" id="PS51278"/>
    </source>
</evidence>
<dbReference type="Gene3D" id="3.60.20.10">
    <property type="entry name" value="Glutamine Phosphoribosylpyrophosphate, subunit 1, domain 1"/>
    <property type="match status" value="1"/>
</dbReference>
<evidence type="ECO:0000313" key="3">
    <source>
        <dbReference type="EMBL" id="MDT0349142.1"/>
    </source>
</evidence>
<dbReference type="EMBL" id="JAVREJ010000003">
    <property type="protein sequence ID" value="MDT0349142.1"/>
    <property type="molecule type" value="Genomic_DNA"/>
</dbReference>
<dbReference type="PROSITE" id="PS51278">
    <property type="entry name" value="GATASE_TYPE_2"/>
    <property type="match status" value="1"/>
</dbReference>
<evidence type="ECO:0000313" key="4">
    <source>
        <dbReference type="Proteomes" id="UP001183202"/>
    </source>
</evidence>
<organism evidence="3 4">
    <name type="scientific">Pseudonocardia charpentierae</name>
    <dbReference type="NCBI Taxonomy" id="3075545"/>
    <lineage>
        <taxon>Bacteria</taxon>
        <taxon>Bacillati</taxon>
        <taxon>Actinomycetota</taxon>
        <taxon>Actinomycetes</taxon>
        <taxon>Pseudonocardiales</taxon>
        <taxon>Pseudonocardiaceae</taxon>
        <taxon>Pseudonocardia</taxon>
    </lineage>
</organism>
<dbReference type="InterPro" id="IPR029055">
    <property type="entry name" value="Ntn_hydrolases_N"/>
</dbReference>
<proteinExistence type="predicted"/>
<dbReference type="PANTHER" id="PTHR42824:SF1">
    <property type="entry name" value="GLUTAMINE AMIDOTRANSFERASE YAFJ-RELATED"/>
    <property type="match status" value="1"/>
</dbReference>
<sequence length="279" mass="29704">MCRLLGYVSRRPVTAGGAVGTDEVRAFADLARVHCDGWGAAWVERPGAAPQVRTSERSAERDPAFADQHAGHPAVAGLLHLRWATMGLRVAPENTHPFLADGVAFAHNGSLPADVLADLLEPAYRAGLRGTTDSERYFALVRQVRAAGTSLPGAVRRVVSLLAVRAPRASLNALLLDEASLIAVHASAHSRLHPDDDELCRAAGLPQDHLDDYFALRIRRTAEGVQIGSTGFGQAGWEPLPPDSVTTVRLADLSVVTEPLDVAAAAHRPVDQEAADVRP</sequence>